<name>A0A956RS59_UNCEI</name>
<sequence>MRTRPVGLLVAAVALLALVGCSRKVVSRIDPNETVDLSGKWNDTDSRLVSDEMIADCLNSPWLVKYQTKFGDNPTVIAGSIRNKSMEHIAVGTFLRDIERALVNSQEVQVVASAEERGEVRAEREDQRVNASPETLKRMG</sequence>
<accession>A0A956RS59</accession>
<comment type="caution">
    <text evidence="2">The sequence shown here is derived from an EMBL/GenBank/DDBJ whole genome shotgun (WGS) entry which is preliminary data.</text>
</comment>
<gene>
    <name evidence="2" type="ORF">KC729_17155</name>
</gene>
<evidence type="ECO:0000256" key="1">
    <source>
        <dbReference type="SAM" id="MobiDB-lite"/>
    </source>
</evidence>
<feature type="region of interest" description="Disordered" evidence="1">
    <location>
        <begin position="115"/>
        <end position="140"/>
    </location>
</feature>
<proteinExistence type="predicted"/>
<dbReference type="Pfam" id="PF13036">
    <property type="entry name" value="LpoB"/>
    <property type="match status" value="1"/>
</dbReference>
<dbReference type="AlphaFoldDB" id="A0A956RS59"/>
<evidence type="ECO:0000313" key="3">
    <source>
        <dbReference type="Proteomes" id="UP000697710"/>
    </source>
</evidence>
<reference evidence="2" key="1">
    <citation type="submission" date="2020-04" db="EMBL/GenBank/DDBJ databases">
        <authorList>
            <person name="Zhang T."/>
        </authorList>
    </citation>
    <scope>NUCLEOTIDE SEQUENCE</scope>
    <source>
        <strain evidence="2">HKST-UBA01</strain>
    </source>
</reference>
<dbReference type="PROSITE" id="PS51257">
    <property type="entry name" value="PROKAR_LIPOPROTEIN"/>
    <property type="match status" value="1"/>
</dbReference>
<feature type="non-terminal residue" evidence="2">
    <location>
        <position position="140"/>
    </location>
</feature>
<dbReference type="EMBL" id="JAGQHR010000687">
    <property type="protein sequence ID" value="MCA9729419.1"/>
    <property type="molecule type" value="Genomic_DNA"/>
</dbReference>
<dbReference type="Gene3D" id="3.40.50.10610">
    <property type="entry name" value="ABC-type transport auxiliary lipoprotein component"/>
    <property type="match status" value="1"/>
</dbReference>
<dbReference type="InterPro" id="IPR014094">
    <property type="entry name" value="LpoB"/>
</dbReference>
<reference evidence="2" key="2">
    <citation type="journal article" date="2021" name="Microbiome">
        <title>Successional dynamics and alternative stable states in a saline activated sludge microbial community over 9 years.</title>
        <authorList>
            <person name="Wang Y."/>
            <person name="Ye J."/>
            <person name="Ju F."/>
            <person name="Liu L."/>
            <person name="Boyd J.A."/>
            <person name="Deng Y."/>
            <person name="Parks D.H."/>
            <person name="Jiang X."/>
            <person name="Yin X."/>
            <person name="Woodcroft B.J."/>
            <person name="Tyson G.W."/>
            <person name="Hugenholtz P."/>
            <person name="Polz M.F."/>
            <person name="Zhang T."/>
        </authorList>
    </citation>
    <scope>NUCLEOTIDE SEQUENCE</scope>
    <source>
        <strain evidence="2">HKST-UBA01</strain>
    </source>
</reference>
<protein>
    <submittedName>
        <fullName evidence="2">Penicillin-binding protein activator LpoB</fullName>
    </submittedName>
</protein>
<organism evidence="2 3">
    <name type="scientific">Eiseniibacteriota bacterium</name>
    <dbReference type="NCBI Taxonomy" id="2212470"/>
    <lineage>
        <taxon>Bacteria</taxon>
        <taxon>Candidatus Eiseniibacteriota</taxon>
    </lineage>
</organism>
<evidence type="ECO:0000313" key="2">
    <source>
        <dbReference type="EMBL" id="MCA9729419.1"/>
    </source>
</evidence>
<feature type="compositionally biased region" description="Basic and acidic residues" evidence="1">
    <location>
        <begin position="115"/>
        <end position="128"/>
    </location>
</feature>
<dbReference type="Proteomes" id="UP000697710">
    <property type="component" value="Unassembled WGS sequence"/>
</dbReference>